<comment type="caution">
    <text evidence="1">The sequence shown here is derived from an EMBL/GenBank/DDBJ whole genome shotgun (WGS) entry which is preliminary data.</text>
</comment>
<sequence>MAVYFQISSNEILCWRLWFSVVFVHQSSLPTNIFHSSISLAGIMSIDRIVSSLPILHRQGHPFKLNRGSIRRRYTEEIRAFEVSSLSVLVKRGKTTL</sequence>
<reference evidence="1 2" key="2">
    <citation type="journal article" date="2022" name="Mol. Ecol. Resour.">
        <title>The genomes of chicory, endive, great burdock and yacon provide insights into Asteraceae paleo-polyploidization history and plant inulin production.</title>
        <authorList>
            <person name="Fan W."/>
            <person name="Wang S."/>
            <person name="Wang H."/>
            <person name="Wang A."/>
            <person name="Jiang F."/>
            <person name="Liu H."/>
            <person name="Zhao H."/>
            <person name="Xu D."/>
            <person name="Zhang Y."/>
        </authorList>
    </citation>
    <scope>NUCLEOTIDE SEQUENCE [LARGE SCALE GENOMIC DNA]</scope>
    <source>
        <strain evidence="2">cv. Yunnan</strain>
        <tissue evidence="1">Leaves</tissue>
    </source>
</reference>
<accession>A0ACB9IGH0</accession>
<proteinExistence type="predicted"/>
<evidence type="ECO:0000313" key="1">
    <source>
        <dbReference type="EMBL" id="KAI3807353.1"/>
    </source>
</evidence>
<evidence type="ECO:0000313" key="2">
    <source>
        <dbReference type="Proteomes" id="UP001056120"/>
    </source>
</evidence>
<reference evidence="2" key="1">
    <citation type="journal article" date="2022" name="Mol. Ecol. Resour.">
        <title>The genomes of chicory, endive, great burdock and yacon provide insights into Asteraceae palaeo-polyploidization history and plant inulin production.</title>
        <authorList>
            <person name="Fan W."/>
            <person name="Wang S."/>
            <person name="Wang H."/>
            <person name="Wang A."/>
            <person name="Jiang F."/>
            <person name="Liu H."/>
            <person name="Zhao H."/>
            <person name="Xu D."/>
            <person name="Zhang Y."/>
        </authorList>
    </citation>
    <scope>NUCLEOTIDE SEQUENCE [LARGE SCALE GENOMIC DNA]</scope>
    <source>
        <strain evidence="2">cv. Yunnan</strain>
    </source>
</reference>
<dbReference type="Proteomes" id="UP001056120">
    <property type="component" value="Linkage Group LG08"/>
</dbReference>
<keyword evidence="2" id="KW-1185">Reference proteome</keyword>
<name>A0ACB9IGH0_9ASTR</name>
<protein>
    <submittedName>
        <fullName evidence="1">Uncharacterized protein</fullName>
    </submittedName>
</protein>
<dbReference type="EMBL" id="CM042025">
    <property type="protein sequence ID" value="KAI3807353.1"/>
    <property type="molecule type" value="Genomic_DNA"/>
</dbReference>
<organism evidence="1 2">
    <name type="scientific">Smallanthus sonchifolius</name>
    <dbReference type="NCBI Taxonomy" id="185202"/>
    <lineage>
        <taxon>Eukaryota</taxon>
        <taxon>Viridiplantae</taxon>
        <taxon>Streptophyta</taxon>
        <taxon>Embryophyta</taxon>
        <taxon>Tracheophyta</taxon>
        <taxon>Spermatophyta</taxon>
        <taxon>Magnoliopsida</taxon>
        <taxon>eudicotyledons</taxon>
        <taxon>Gunneridae</taxon>
        <taxon>Pentapetalae</taxon>
        <taxon>asterids</taxon>
        <taxon>campanulids</taxon>
        <taxon>Asterales</taxon>
        <taxon>Asteraceae</taxon>
        <taxon>Asteroideae</taxon>
        <taxon>Heliantheae alliance</taxon>
        <taxon>Millerieae</taxon>
        <taxon>Smallanthus</taxon>
    </lineage>
</organism>
<gene>
    <name evidence="1" type="ORF">L1987_23280</name>
</gene>